<protein>
    <recommendedName>
        <fullName evidence="6">Small ribosomal subunit protein uS15c</fullName>
    </recommendedName>
    <alternativeName>
        <fullName evidence="7">30S ribosomal protein S15, chloroplastic</fullName>
    </alternativeName>
</protein>
<evidence type="ECO:0000256" key="5">
    <source>
        <dbReference type="ARBA" id="ARBA00023274"/>
    </source>
</evidence>
<evidence type="ECO:0000256" key="7">
    <source>
        <dbReference type="ARBA" id="ARBA00035484"/>
    </source>
</evidence>
<organism evidence="9 10">
    <name type="scientific">Arabis alpina</name>
    <name type="common">Alpine rock-cress</name>
    <dbReference type="NCBI Taxonomy" id="50452"/>
    <lineage>
        <taxon>Eukaryota</taxon>
        <taxon>Viridiplantae</taxon>
        <taxon>Streptophyta</taxon>
        <taxon>Embryophyta</taxon>
        <taxon>Tracheophyta</taxon>
        <taxon>Spermatophyta</taxon>
        <taxon>Magnoliopsida</taxon>
        <taxon>eudicotyledons</taxon>
        <taxon>Gunneridae</taxon>
        <taxon>Pentapetalae</taxon>
        <taxon>rosids</taxon>
        <taxon>malvids</taxon>
        <taxon>Brassicales</taxon>
        <taxon>Brassicaceae</taxon>
        <taxon>Arabideae</taxon>
        <taxon>Arabis</taxon>
    </lineage>
</organism>
<reference evidence="10" key="1">
    <citation type="journal article" date="2015" name="Nat. Plants">
        <title>Genome expansion of Arabis alpina linked with retrotransposition and reduced symmetric DNA methylation.</title>
        <authorList>
            <person name="Willing E.M."/>
            <person name="Rawat V."/>
            <person name="Mandakova T."/>
            <person name="Maumus F."/>
            <person name="James G.V."/>
            <person name="Nordstroem K.J."/>
            <person name="Becker C."/>
            <person name="Warthmann N."/>
            <person name="Chica C."/>
            <person name="Szarzynska B."/>
            <person name="Zytnicki M."/>
            <person name="Albani M.C."/>
            <person name="Kiefer C."/>
            <person name="Bergonzi S."/>
            <person name="Castaings L."/>
            <person name="Mateos J.L."/>
            <person name="Berns M.C."/>
            <person name="Bujdoso N."/>
            <person name="Piofczyk T."/>
            <person name="de Lorenzo L."/>
            <person name="Barrero-Sicilia C."/>
            <person name="Mateos I."/>
            <person name="Piednoel M."/>
            <person name="Hagmann J."/>
            <person name="Chen-Min-Tao R."/>
            <person name="Iglesias-Fernandez R."/>
            <person name="Schuster S.C."/>
            <person name="Alonso-Blanco C."/>
            <person name="Roudier F."/>
            <person name="Carbonero P."/>
            <person name="Paz-Ares J."/>
            <person name="Davis S.J."/>
            <person name="Pecinka A."/>
            <person name="Quesneville H."/>
            <person name="Colot V."/>
            <person name="Lysak M.A."/>
            <person name="Weigel D."/>
            <person name="Coupland G."/>
            <person name="Schneeberger K."/>
        </authorList>
    </citation>
    <scope>NUCLEOTIDE SEQUENCE [LARGE SCALE GENOMIC DNA]</scope>
    <source>
        <strain evidence="10">cv. Pajares</strain>
    </source>
</reference>
<dbReference type="CDD" id="cd00353">
    <property type="entry name" value="Ribosomal_S15p_S13e"/>
    <property type="match status" value="1"/>
</dbReference>
<accession>A0A087H1T5</accession>
<dbReference type="PANTHER" id="PTHR47546">
    <property type="entry name" value="S15/NS1, RNA-BINDING PROTEIN"/>
    <property type="match status" value="1"/>
</dbReference>
<comment type="similarity">
    <text evidence="2 8">Belongs to the universal ribosomal protein uS15 family.</text>
</comment>
<evidence type="ECO:0000256" key="2">
    <source>
        <dbReference type="ARBA" id="ARBA00008434"/>
    </source>
</evidence>
<dbReference type="SMART" id="SM01387">
    <property type="entry name" value="Ribosomal_S15"/>
    <property type="match status" value="1"/>
</dbReference>
<dbReference type="NCBIfam" id="TIGR00952">
    <property type="entry name" value="S15_bact"/>
    <property type="match status" value="1"/>
</dbReference>
<evidence type="ECO:0000256" key="6">
    <source>
        <dbReference type="ARBA" id="ARBA00035250"/>
    </source>
</evidence>
<dbReference type="GO" id="GO:0003735">
    <property type="term" value="F:structural constituent of ribosome"/>
    <property type="evidence" value="ECO:0007669"/>
    <property type="project" value="InterPro"/>
</dbReference>
<gene>
    <name evidence="9" type="ordered locus">AALP_Aa4g075700</name>
</gene>
<dbReference type="InterPro" id="IPR005290">
    <property type="entry name" value="Ribosomal_uS15_bac-type"/>
</dbReference>
<dbReference type="GO" id="GO:1990904">
    <property type="term" value="C:ribonucleoprotein complex"/>
    <property type="evidence" value="ECO:0007669"/>
    <property type="project" value="UniProtKB-KW"/>
</dbReference>
<dbReference type="SUPFAM" id="SSF47060">
    <property type="entry name" value="S15/NS1 RNA-binding domain"/>
    <property type="match status" value="1"/>
</dbReference>
<dbReference type="PANTHER" id="PTHR47546:SF2">
    <property type="entry name" value="30S RIBOSOMAL PROTEIN S15, CHLOROPLASTIC"/>
    <property type="match status" value="1"/>
</dbReference>
<comment type="subcellular location">
    <subcellularLocation>
        <location evidence="1">Plastid</location>
    </subcellularLocation>
</comment>
<dbReference type="GO" id="GO:0009536">
    <property type="term" value="C:plastid"/>
    <property type="evidence" value="ECO:0007669"/>
    <property type="project" value="UniProtKB-SubCell"/>
</dbReference>
<dbReference type="InterPro" id="IPR009068">
    <property type="entry name" value="uS15_NS1_RNA-bd_sf"/>
</dbReference>
<dbReference type="eggNOG" id="KOG2815">
    <property type="taxonomic scope" value="Eukaryota"/>
</dbReference>
<dbReference type="GO" id="GO:0005840">
    <property type="term" value="C:ribosome"/>
    <property type="evidence" value="ECO:0007669"/>
    <property type="project" value="UniProtKB-KW"/>
</dbReference>
<evidence type="ECO:0000256" key="4">
    <source>
        <dbReference type="ARBA" id="ARBA00022980"/>
    </source>
</evidence>
<dbReference type="Pfam" id="PF00312">
    <property type="entry name" value="Ribosomal_S15"/>
    <property type="match status" value="1"/>
</dbReference>
<dbReference type="GO" id="GO:0006412">
    <property type="term" value="P:translation"/>
    <property type="evidence" value="ECO:0007669"/>
    <property type="project" value="InterPro"/>
</dbReference>
<dbReference type="OrthoDB" id="441444at2759"/>
<comment type="subunit">
    <text evidence="3">Part of the 30S ribosomal subunit.</text>
</comment>
<dbReference type="Gramene" id="KFK36087">
    <property type="protein sequence ID" value="KFK36087"/>
    <property type="gene ID" value="AALP_AA4G075700"/>
</dbReference>
<sequence length="153" mass="17375">MAITTDHASLTFLAPRNEFPPCLLKKPTIVCISNFGPFPKPRLTISYVANTNTPVYKKEDNLSPVEKMRTEVTKLREEVKISESDCGSSSVQVVQLTSQIKHVSSSLHRKDKQSRRGLVGMVQKRKKLLKYLKRTDSDSYHLVLSKLGLRDKF</sequence>
<keyword evidence="10" id="KW-1185">Reference proteome</keyword>
<evidence type="ECO:0000256" key="8">
    <source>
        <dbReference type="RuleBase" id="RU003919"/>
    </source>
</evidence>
<keyword evidence="4 8" id="KW-0689">Ribosomal protein</keyword>
<dbReference type="InterPro" id="IPR000589">
    <property type="entry name" value="Ribosomal_uS15"/>
</dbReference>
<dbReference type="HAMAP" id="MF_01343_B">
    <property type="entry name" value="Ribosomal_uS15_B"/>
    <property type="match status" value="1"/>
</dbReference>
<dbReference type="AlphaFoldDB" id="A0A087H1T5"/>
<evidence type="ECO:0000256" key="3">
    <source>
        <dbReference type="ARBA" id="ARBA00011458"/>
    </source>
</evidence>
<evidence type="ECO:0000256" key="1">
    <source>
        <dbReference type="ARBA" id="ARBA00004474"/>
    </source>
</evidence>
<dbReference type="Gene3D" id="1.10.287.10">
    <property type="entry name" value="S15/NS1, RNA-binding"/>
    <property type="match status" value="1"/>
</dbReference>
<name>A0A087H1T5_ARAAL</name>
<dbReference type="EMBL" id="CM002872">
    <property type="protein sequence ID" value="KFK36087.1"/>
    <property type="molecule type" value="Genomic_DNA"/>
</dbReference>
<keyword evidence="5 8" id="KW-0687">Ribonucleoprotein</keyword>
<evidence type="ECO:0000313" key="9">
    <source>
        <dbReference type="EMBL" id="KFK36087.1"/>
    </source>
</evidence>
<dbReference type="Proteomes" id="UP000029120">
    <property type="component" value="Chromosome 4"/>
</dbReference>
<proteinExistence type="inferred from homology"/>
<evidence type="ECO:0000313" key="10">
    <source>
        <dbReference type="Proteomes" id="UP000029120"/>
    </source>
</evidence>